<dbReference type="OrthoDB" id="4241036at2"/>
<proteinExistence type="predicted"/>
<feature type="transmembrane region" description="Helical" evidence="1">
    <location>
        <begin position="59"/>
        <end position="78"/>
    </location>
</feature>
<dbReference type="RefSeq" id="WP_007491865.1">
    <property type="nucleotide sequence ID" value="NZ_AGBF01000007.1"/>
</dbReference>
<accession>G2G616</accession>
<keyword evidence="3" id="KW-1185">Reference proteome</keyword>
<feature type="transmembrane region" description="Helical" evidence="1">
    <location>
        <begin position="26"/>
        <end position="44"/>
    </location>
</feature>
<reference evidence="2 3" key="1">
    <citation type="submission" date="2011-08" db="EMBL/GenBank/DDBJ databases">
        <authorList>
            <person name="Lin Y."/>
            <person name="Hao X."/>
            <person name="Johnstone L."/>
            <person name="Miller S.J."/>
            <person name="Wei G."/>
            <person name="Rensing C."/>
        </authorList>
    </citation>
    <scope>NUCLEOTIDE SEQUENCE [LARGE SCALE GENOMIC DNA]</scope>
    <source>
        <strain evidence="2 3">K42</strain>
    </source>
</reference>
<dbReference type="Proteomes" id="UP000004217">
    <property type="component" value="Unassembled WGS sequence"/>
</dbReference>
<sequence>MSGSNSIKHSKLKIGKVHTRSVPNRIFGWSLFGLSLVVIVVNWIEEFSELEVLPGGHSFFYLGGGIVAAAIGLWRAGVMDAKS</sequence>
<gene>
    <name evidence="2" type="ORF">SZN_04611</name>
</gene>
<organism evidence="2 3">
    <name type="scientific">Streptomyces zinciresistens K42</name>
    <dbReference type="NCBI Taxonomy" id="700597"/>
    <lineage>
        <taxon>Bacteria</taxon>
        <taxon>Bacillati</taxon>
        <taxon>Actinomycetota</taxon>
        <taxon>Actinomycetes</taxon>
        <taxon>Kitasatosporales</taxon>
        <taxon>Streptomycetaceae</taxon>
        <taxon>Streptomyces</taxon>
    </lineage>
</organism>
<protein>
    <submittedName>
        <fullName evidence="2">Uncharacterized protein</fullName>
    </submittedName>
</protein>
<evidence type="ECO:0000313" key="3">
    <source>
        <dbReference type="Proteomes" id="UP000004217"/>
    </source>
</evidence>
<dbReference type="AlphaFoldDB" id="G2G616"/>
<evidence type="ECO:0000256" key="1">
    <source>
        <dbReference type="SAM" id="Phobius"/>
    </source>
</evidence>
<comment type="caution">
    <text evidence="2">The sequence shown here is derived from an EMBL/GenBank/DDBJ whole genome shotgun (WGS) entry which is preliminary data.</text>
</comment>
<keyword evidence="1" id="KW-0472">Membrane</keyword>
<dbReference type="PATRIC" id="fig|700597.3.peg.893"/>
<name>G2G616_9ACTN</name>
<evidence type="ECO:0000313" key="2">
    <source>
        <dbReference type="EMBL" id="EGX61105.1"/>
    </source>
</evidence>
<keyword evidence="1" id="KW-0812">Transmembrane</keyword>
<dbReference type="EMBL" id="AGBF01000007">
    <property type="protein sequence ID" value="EGX61105.1"/>
    <property type="molecule type" value="Genomic_DNA"/>
</dbReference>
<keyword evidence="1" id="KW-1133">Transmembrane helix</keyword>